<protein>
    <submittedName>
        <fullName evidence="1">Uncharacterized protein</fullName>
    </submittedName>
</protein>
<dbReference type="EMBL" id="CM046110">
    <property type="protein sequence ID" value="KAI8422188.1"/>
    <property type="molecule type" value="Genomic_DNA"/>
</dbReference>
<organism evidence="1 2">
    <name type="scientific">Choristoneura fumiferana</name>
    <name type="common">Spruce budworm moth</name>
    <name type="synonym">Archips fumiferana</name>
    <dbReference type="NCBI Taxonomy" id="7141"/>
    <lineage>
        <taxon>Eukaryota</taxon>
        <taxon>Metazoa</taxon>
        <taxon>Ecdysozoa</taxon>
        <taxon>Arthropoda</taxon>
        <taxon>Hexapoda</taxon>
        <taxon>Insecta</taxon>
        <taxon>Pterygota</taxon>
        <taxon>Neoptera</taxon>
        <taxon>Endopterygota</taxon>
        <taxon>Lepidoptera</taxon>
        <taxon>Glossata</taxon>
        <taxon>Ditrysia</taxon>
        <taxon>Tortricoidea</taxon>
        <taxon>Tortricidae</taxon>
        <taxon>Tortricinae</taxon>
        <taxon>Choristoneura</taxon>
    </lineage>
</organism>
<comment type="caution">
    <text evidence="1">The sequence shown here is derived from an EMBL/GenBank/DDBJ whole genome shotgun (WGS) entry which is preliminary data.</text>
</comment>
<evidence type="ECO:0000313" key="1">
    <source>
        <dbReference type="EMBL" id="KAI8422188.1"/>
    </source>
</evidence>
<dbReference type="Proteomes" id="UP001064048">
    <property type="component" value="Chromosome 10"/>
</dbReference>
<keyword evidence="2" id="KW-1185">Reference proteome</keyword>
<proteinExistence type="predicted"/>
<reference evidence="1 2" key="1">
    <citation type="journal article" date="2022" name="Genome Biol. Evol.">
        <title>The Spruce Budworm Genome: Reconstructing the Evolutionary History of Antifreeze Proteins.</title>
        <authorList>
            <person name="Beliveau C."/>
            <person name="Gagne P."/>
            <person name="Picq S."/>
            <person name="Vernygora O."/>
            <person name="Keeling C.I."/>
            <person name="Pinkney K."/>
            <person name="Doucet D."/>
            <person name="Wen F."/>
            <person name="Johnston J.S."/>
            <person name="Maaroufi H."/>
            <person name="Boyle B."/>
            <person name="Laroche J."/>
            <person name="Dewar K."/>
            <person name="Juretic N."/>
            <person name="Blackburn G."/>
            <person name="Nisole A."/>
            <person name="Brunet B."/>
            <person name="Brandao M."/>
            <person name="Lumley L."/>
            <person name="Duan J."/>
            <person name="Quan G."/>
            <person name="Lucarotti C.J."/>
            <person name="Roe A.D."/>
            <person name="Sperling F.A.H."/>
            <person name="Levesque R.C."/>
            <person name="Cusson M."/>
        </authorList>
    </citation>
    <scope>NUCLEOTIDE SEQUENCE [LARGE SCALE GENOMIC DNA]</scope>
    <source>
        <strain evidence="1">Glfc:IPQL:Cfum</strain>
    </source>
</reference>
<accession>A0ACC0JDM2</accession>
<sequence length="99" mass="10788">MPNMLTSCGSFMSTVQPTCGAGQRGAARLESQAHVRAADEHRTGRCRAWRWCCARVAAGRSHRSHTAVTVQVQQRGVHQQAQVVVIGRAPGARSWGRHT</sequence>
<name>A0ACC0JDM2_CHOFU</name>
<gene>
    <name evidence="1" type="ORF">MSG28_006095</name>
</gene>
<evidence type="ECO:0000313" key="2">
    <source>
        <dbReference type="Proteomes" id="UP001064048"/>
    </source>
</evidence>